<dbReference type="GO" id="GO:0015250">
    <property type="term" value="F:water channel activity"/>
    <property type="evidence" value="ECO:0007669"/>
    <property type="project" value="TreeGrafter"/>
</dbReference>
<protein>
    <submittedName>
        <fullName evidence="11">Unannotated protein</fullName>
    </submittedName>
</protein>
<evidence type="ECO:0000313" key="13">
    <source>
        <dbReference type="EMBL" id="CAB4938725.1"/>
    </source>
</evidence>
<reference evidence="11" key="1">
    <citation type="submission" date="2020-05" db="EMBL/GenBank/DDBJ databases">
        <authorList>
            <person name="Chiriac C."/>
            <person name="Salcher M."/>
            <person name="Ghai R."/>
            <person name="Kavagutti S V."/>
        </authorList>
    </citation>
    <scope>NUCLEOTIDE SEQUENCE</scope>
</reference>
<dbReference type="GO" id="GO:0012505">
    <property type="term" value="C:endomembrane system"/>
    <property type="evidence" value="ECO:0007669"/>
    <property type="project" value="UniProtKB-SubCell"/>
</dbReference>
<name>A0A6J6VVN8_9ZZZZ</name>
<sequence>MMVRRKAFGEFLGTGLLVVTVIGSGKMATNISNDVGVQLAINAVATVLSLSILIFIFAGISGSHFNPVVTLSEFLRHKISMTTAGAYLLAQFLGGFLGAVLANLMFALPAISPSHHIRSGGHLWLGEVVATAGLLFLLMVMEIEGKVSAAPLVISGWIGAAYFFTSSTSFANPAVTFARSWSDSFSGIALRSVPAFVLAQLMGGCIGVALASLLKKGAQPHG</sequence>
<evidence type="ECO:0000256" key="7">
    <source>
        <dbReference type="SAM" id="Phobius"/>
    </source>
</evidence>
<evidence type="ECO:0000313" key="12">
    <source>
        <dbReference type="EMBL" id="CAB4868482.1"/>
    </source>
</evidence>
<keyword evidence="2" id="KW-0813">Transport</keyword>
<evidence type="ECO:0000256" key="4">
    <source>
        <dbReference type="ARBA" id="ARBA00022737"/>
    </source>
</evidence>
<dbReference type="EMBL" id="CAFBOC010000026">
    <property type="protein sequence ID" value="CAB4986544.1"/>
    <property type="molecule type" value="Genomic_DNA"/>
</dbReference>
<feature type="transmembrane region" description="Helical" evidence="7">
    <location>
        <begin position="123"/>
        <end position="140"/>
    </location>
</feature>
<dbReference type="EMBL" id="CAFBLD010000005">
    <property type="protein sequence ID" value="CAB4868482.1"/>
    <property type="molecule type" value="Genomic_DNA"/>
</dbReference>
<dbReference type="EMBL" id="CAFBNH010000002">
    <property type="protein sequence ID" value="CAB4938725.1"/>
    <property type="molecule type" value="Genomic_DNA"/>
</dbReference>
<evidence type="ECO:0000256" key="3">
    <source>
        <dbReference type="ARBA" id="ARBA00022692"/>
    </source>
</evidence>
<dbReference type="GO" id="GO:0005737">
    <property type="term" value="C:cytoplasm"/>
    <property type="evidence" value="ECO:0007669"/>
    <property type="project" value="UniProtKB-ARBA"/>
</dbReference>
<dbReference type="PANTHER" id="PTHR45665:SF9">
    <property type="entry name" value="AQUAPORIN-8"/>
    <property type="match status" value="1"/>
</dbReference>
<feature type="transmembrane region" description="Helical" evidence="7">
    <location>
        <begin position="43"/>
        <end position="65"/>
    </location>
</feature>
<dbReference type="InterPro" id="IPR023271">
    <property type="entry name" value="Aquaporin-like"/>
</dbReference>
<dbReference type="Pfam" id="PF00230">
    <property type="entry name" value="MIP"/>
    <property type="match status" value="1"/>
</dbReference>
<dbReference type="EMBL" id="CAEZYM010000002">
    <property type="protein sequence ID" value="CAB4718126.1"/>
    <property type="molecule type" value="Genomic_DNA"/>
</dbReference>
<proteinExistence type="predicted"/>
<dbReference type="PRINTS" id="PR00783">
    <property type="entry name" value="MINTRINSICP"/>
</dbReference>
<dbReference type="PANTHER" id="PTHR45665">
    <property type="entry name" value="AQUAPORIN-8"/>
    <property type="match status" value="1"/>
</dbReference>
<dbReference type="AlphaFoldDB" id="A0A6J6VVN8"/>
<dbReference type="InterPro" id="IPR034294">
    <property type="entry name" value="Aquaporin_transptr"/>
</dbReference>
<evidence type="ECO:0000313" key="11">
    <source>
        <dbReference type="EMBL" id="CAB4776641.1"/>
    </source>
</evidence>
<gene>
    <name evidence="9" type="ORF">UFOPK2510_00376</name>
    <name evidence="10" type="ORF">UFOPK2718_00261</name>
    <name evidence="11" type="ORF">UFOPK2936_00566</name>
    <name evidence="12" type="ORF">UFOPK3328_00910</name>
    <name evidence="13" type="ORF">UFOPK3779_00371</name>
    <name evidence="14" type="ORF">UFOPK3913_01509</name>
    <name evidence="8" type="ORF">UFOPK4107_00104</name>
</gene>
<keyword evidence="3 7" id="KW-0812">Transmembrane</keyword>
<accession>A0A6J6VVN8</accession>
<dbReference type="SUPFAM" id="SSF81338">
    <property type="entry name" value="Aquaporin-like"/>
    <property type="match status" value="1"/>
</dbReference>
<evidence type="ECO:0000256" key="6">
    <source>
        <dbReference type="ARBA" id="ARBA00023136"/>
    </source>
</evidence>
<evidence type="ECO:0000256" key="1">
    <source>
        <dbReference type="ARBA" id="ARBA00004127"/>
    </source>
</evidence>
<dbReference type="GO" id="GO:0019755">
    <property type="term" value="P:one-carbon compound transport"/>
    <property type="evidence" value="ECO:0007669"/>
    <property type="project" value="UniProtKB-ARBA"/>
</dbReference>
<keyword evidence="5 7" id="KW-1133">Transmembrane helix</keyword>
<evidence type="ECO:0000313" key="14">
    <source>
        <dbReference type="EMBL" id="CAB4986544.1"/>
    </source>
</evidence>
<dbReference type="EMBL" id="CAEZXO010000002">
    <property type="protein sequence ID" value="CAB4686503.1"/>
    <property type="molecule type" value="Genomic_DNA"/>
</dbReference>
<comment type="subcellular location">
    <subcellularLocation>
        <location evidence="1">Endomembrane system</location>
        <topology evidence="1">Multi-pass membrane protein</topology>
    </subcellularLocation>
</comment>
<dbReference type="GO" id="GO:0016020">
    <property type="term" value="C:membrane"/>
    <property type="evidence" value="ECO:0007669"/>
    <property type="project" value="InterPro"/>
</dbReference>
<keyword evidence="6 7" id="KW-0472">Membrane</keyword>
<evidence type="ECO:0000313" key="10">
    <source>
        <dbReference type="EMBL" id="CAB4718126.1"/>
    </source>
</evidence>
<feature type="transmembrane region" description="Helical" evidence="7">
    <location>
        <begin position="86"/>
        <end position="111"/>
    </location>
</feature>
<evidence type="ECO:0000313" key="8">
    <source>
        <dbReference type="EMBL" id="CAB4330181.1"/>
    </source>
</evidence>
<feature type="transmembrane region" description="Helical" evidence="7">
    <location>
        <begin position="152"/>
        <end position="175"/>
    </location>
</feature>
<evidence type="ECO:0000256" key="5">
    <source>
        <dbReference type="ARBA" id="ARBA00022989"/>
    </source>
</evidence>
<organism evidence="11">
    <name type="scientific">freshwater metagenome</name>
    <dbReference type="NCBI Taxonomy" id="449393"/>
    <lineage>
        <taxon>unclassified sequences</taxon>
        <taxon>metagenomes</taxon>
        <taxon>ecological metagenomes</taxon>
    </lineage>
</organism>
<dbReference type="EMBL" id="CAEZZW010000002">
    <property type="protein sequence ID" value="CAB4776641.1"/>
    <property type="molecule type" value="Genomic_DNA"/>
</dbReference>
<evidence type="ECO:0000256" key="2">
    <source>
        <dbReference type="ARBA" id="ARBA00022448"/>
    </source>
</evidence>
<dbReference type="EMBL" id="CAESAE010000001">
    <property type="protein sequence ID" value="CAB4330181.1"/>
    <property type="molecule type" value="Genomic_DNA"/>
</dbReference>
<evidence type="ECO:0000313" key="9">
    <source>
        <dbReference type="EMBL" id="CAB4686503.1"/>
    </source>
</evidence>
<feature type="transmembrane region" description="Helical" evidence="7">
    <location>
        <begin position="195"/>
        <end position="214"/>
    </location>
</feature>
<keyword evidence="4" id="KW-0677">Repeat</keyword>
<dbReference type="InterPro" id="IPR000425">
    <property type="entry name" value="MIP"/>
</dbReference>
<dbReference type="Gene3D" id="1.20.1080.10">
    <property type="entry name" value="Glycerol uptake facilitator protein"/>
    <property type="match status" value="1"/>
</dbReference>